<comment type="caution">
    <text evidence="2">The sequence shown here is derived from an EMBL/GenBank/DDBJ whole genome shotgun (WGS) entry which is preliminary data.</text>
</comment>
<dbReference type="PANTHER" id="PTHR14549:SF2">
    <property type="entry name" value="TRANSMEMBRANE PROTEIN 223"/>
    <property type="match status" value="1"/>
</dbReference>
<dbReference type="OrthoDB" id="5950063at2759"/>
<dbReference type="Proteomes" id="UP000654370">
    <property type="component" value="Unassembled WGS sequence"/>
</dbReference>
<dbReference type="GO" id="GO:0005739">
    <property type="term" value="C:mitochondrion"/>
    <property type="evidence" value="ECO:0007669"/>
    <property type="project" value="TreeGrafter"/>
</dbReference>
<evidence type="ECO:0000256" key="1">
    <source>
        <dbReference type="SAM" id="Phobius"/>
    </source>
</evidence>
<gene>
    <name evidence="2" type="ORF">INT43_000775</name>
</gene>
<dbReference type="EMBL" id="JAEPQZ010000002">
    <property type="protein sequence ID" value="KAG2184862.1"/>
    <property type="molecule type" value="Genomic_DNA"/>
</dbReference>
<reference evidence="2" key="1">
    <citation type="submission" date="2020-12" db="EMBL/GenBank/DDBJ databases">
        <title>Metabolic potential, ecology and presence of endohyphal bacteria is reflected in genomic diversity of Mucoromycotina.</title>
        <authorList>
            <person name="Muszewska A."/>
            <person name="Okrasinska A."/>
            <person name="Steczkiewicz K."/>
            <person name="Drgas O."/>
            <person name="Orlowska M."/>
            <person name="Perlinska-Lenart U."/>
            <person name="Aleksandrzak-Piekarczyk T."/>
            <person name="Szatraj K."/>
            <person name="Zielenkiewicz U."/>
            <person name="Pilsyk S."/>
            <person name="Malc E."/>
            <person name="Mieczkowski P."/>
            <person name="Kruszewska J.S."/>
            <person name="Biernat P."/>
            <person name="Pawlowska J."/>
        </authorList>
    </citation>
    <scope>NUCLEOTIDE SEQUENCE</scope>
    <source>
        <strain evidence="2">WA0000067209</strain>
    </source>
</reference>
<keyword evidence="1" id="KW-0812">Transmembrane</keyword>
<accession>A0A8H7Q2Q9</accession>
<dbReference type="Pfam" id="PF06979">
    <property type="entry name" value="TMEM70"/>
    <property type="match status" value="1"/>
</dbReference>
<proteinExistence type="predicted"/>
<keyword evidence="1" id="KW-0472">Membrane</keyword>
<dbReference type="InterPro" id="IPR026100">
    <property type="entry name" value="Tmem223"/>
</dbReference>
<dbReference type="PANTHER" id="PTHR14549">
    <property type="entry name" value="TRANSMEMBRANE PROTEIN 223"/>
    <property type="match status" value="1"/>
</dbReference>
<feature type="transmembrane region" description="Helical" evidence="1">
    <location>
        <begin position="119"/>
        <end position="142"/>
    </location>
</feature>
<dbReference type="InterPro" id="IPR045325">
    <property type="entry name" value="TMEM70/TMEM186/TMEM223"/>
</dbReference>
<organism evidence="2 3">
    <name type="scientific">Mortierella isabellina</name>
    <name type="common">Filamentous fungus</name>
    <name type="synonym">Umbelopsis isabellina</name>
    <dbReference type="NCBI Taxonomy" id="91625"/>
    <lineage>
        <taxon>Eukaryota</taxon>
        <taxon>Fungi</taxon>
        <taxon>Fungi incertae sedis</taxon>
        <taxon>Mucoromycota</taxon>
        <taxon>Mucoromycotina</taxon>
        <taxon>Umbelopsidomycetes</taxon>
        <taxon>Umbelopsidales</taxon>
        <taxon>Umbelopsidaceae</taxon>
        <taxon>Umbelopsis</taxon>
    </lineage>
</organism>
<name>A0A8H7Q2Q9_MORIS</name>
<keyword evidence="3" id="KW-1185">Reference proteome</keyword>
<evidence type="ECO:0000313" key="2">
    <source>
        <dbReference type="EMBL" id="KAG2184862.1"/>
    </source>
</evidence>
<keyword evidence="1" id="KW-1133">Transmembrane helix</keyword>
<evidence type="ECO:0000313" key="3">
    <source>
        <dbReference type="Proteomes" id="UP000654370"/>
    </source>
</evidence>
<protein>
    <submittedName>
        <fullName evidence="2">Uncharacterized protein</fullName>
    </submittedName>
</protein>
<feature type="transmembrane region" description="Helical" evidence="1">
    <location>
        <begin position="75"/>
        <end position="99"/>
    </location>
</feature>
<sequence length="235" mass="26551">MYCPLKVYIFTTRQLLKIFSSLHVHAAPPISRRFATATRHERNRSNVLTRQLQQQLQSKDVILYEAPPSAQRTFLFMYISAGVQLLFWGNLASLAYVSYGTKESEAKDAPYVLAPKSKRIGIASALCAVGVGISAAMCLYPWRYINRLWLLKGGTMARFETCAKGIASHKVREFSVNNLKSSQRVFTGIGSKGTDAINSSSSHIFLRPTRARMGYILDRKGQFRDPKLIDRIFHR</sequence>
<dbReference type="AlphaFoldDB" id="A0A8H7Q2Q9"/>